<dbReference type="EMBL" id="UNSH01000081">
    <property type="protein sequence ID" value="SZF05614.1"/>
    <property type="molecule type" value="Genomic_DNA"/>
</dbReference>
<gene>
    <name evidence="1" type="ORF">BLGHR1_16417</name>
</gene>
<evidence type="ECO:0000313" key="1">
    <source>
        <dbReference type="EMBL" id="SZF05614.1"/>
    </source>
</evidence>
<name>A0A383UZ25_BLUHO</name>
<reference evidence="1 2" key="1">
    <citation type="submission" date="2017-11" db="EMBL/GenBank/DDBJ databases">
        <authorList>
            <person name="Kracher B."/>
        </authorList>
    </citation>
    <scope>NUCLEOTIDE SEQUENCE [LARGE SCALE GENOMIC DNA]</scope>
    <source>
        <strain evidence="1 2">RACE1</strain>
    </source>
</reference>
<evidence type="ECO:0000313" key="2">
    <source>
        <dbReference type="Proteomes" id="UP000275772"/>
    </source>
</evidence>
<protein>
    <submittedName>
        <fullName evidence="1">Uncharacterized protein</fullName>
    </submittedName>
</protein>
<organism evidence="1 2">
    <name type="scientific">Blumeria hordei</name>
    <name type="common">Barley powdery mildew</name>
    <name type="synonym">Blumeria graminis f. sp. hordei</name>
    <dbReference type="NCBI Taxonomy" id="2867405"/>
    <lineage>
        <taxon>Eukaryota</taxon>
        <taxon>Fungi</taxon>
        <taxon>Dikarya</taxon>
        <taxon>Ascomycota</taxon>
        <taxon>Pezizomycotina</taxon>
        <taxon>Leotiomycetes</taxon>
        <taxon>Erysiphales</taxon>
        <taxon>Erysiphaceae</taxon>
        <taxon>Blumeria</taxon>
    </lineage>
</organism>
<dbReference type="Proteomes" id="UP000275772">
    <property type="component" value="Unassembled WGS sequence"/>
</dbReference>
<dbReference type="VEuPathDB" id="FungiDB:BLGHR1_16417"/>
<sequence length="317" mass="35829">MQCLYALVIFRTPKTFYDIRELPTPPSEQFIVGGGEQPYYGRFQDPVASVFPTTDTDVYPNIKYYYTYQRQIQLTGHCSDFYTLNQIKVVMTKGLTPSPQTLDLSSEEEKICLNQLLLITRNIRAHAQFNLSEIPKYMKCFPNVIANLAFRNEISLSGKYRGFLPPGKAGPINVIVDKPIELDDVLDYGKYIFNPSAGKNGQAVALFQGNLHLFERGPKKTWSLKTTLLPTMENGKLIAEFFDKLSNFGQKAIEYIDTVEKEHGLSVLHNAWEKTPIIPKEIKPQIAIPLYQNTMAPRLTPVSGVNGEEENPLAKEG</sequence>
<proteinExistence type="predicted"/>
<dbReference type="AlphaFoldDB" id="A0A383UZ25"/>
<accession>A0A383UZ25</accession>